<proteinExistence type="predicted"/>
<dbReference type="EMBL" id="GBXM01107886">
    <property type="protein sequence ID" value="JAH00691.1"/>
    <property type="molecule type" value="Transcribed_RNA"/>
</dbReference>
<reference evidence="1" key="1">
    <citation type="submission" date="2014-11" db="EMBL/GenBank/DDBJ databases">
        <authorList>
            <person name="Amaro Gonzalez C."/>
        </authorList>
    </citation>
    <scope>NUCLEOTIDE SEQUENCE</scope>
</reference>
<dbReference type="AlphaFoldDB" id="A0A0E9P7R0"/>
<name>A0A0E9P7R0_ANGAN</name>
<reference evidence="1" key="2">
    <citation type="journal article" date="2015" name="Fish Shellfish Immunol.">
        <title>Early steps in the European eel (Anguilla anguilla)-Vibrio vulnificus interaction in the gills: Role of the RtxA13 toxin.</title>
        <authorList>
            <person name="Callol A."/>
            <person name="Pajuelo D."/>
            <person name="Ebbesson L."/>
            <person name="Teles M."/>
            <person name="MacKenzie S."/>
            <person name="Amaro C."/>
        </authorList>
    </citation>
    <scope>NUCLEOTIDE SEQUENCE</scope>
</reference>
<accession>A0A0E9P7R0</accession>
<evidence type="ECO:0000313" key="1">
    <source>
        <dbReference type="EMBL" id="JAH00691.1"/>
    </source>
</evidence>
<sequence>MQPAHSDWLFVESCSPRCSLSEILTLVRESG</sequence>
<protein>
    <submittedName>
        <fullName evidence="1">Uncharacterized protein</fullName>
    </submittedName>
</protein>
<organism evidence="1">
    <name type="scientific">Anguilla anguilla</name>
    <name type="common">European freshwater eel</name>
    <name type="synonym">Muraena anguilla</name>
    <dbReference type="NCBI Taxonomy" id="7936"/>
    <lineage>
        <taxon>Eukaryota</taxon>
        <taxon>Metazoa</taxon>
        <taxon>Chordata</taxon>
        <taxon>Craniata</taxon>
        <taxon>Vertebrata</taxon>
        <taxon>Euteleostomi</taxon>
        <taxon>Actinopterygii</taxon>
        <taxon>Neopterygii</taxon>
        <taxon>Teleostei</taxon>
        <taxon>Anguilliformes</taxon>
        <taxon>Anguillidae</taxon>
        <taxon>Anguilla</taxon>
    </lineage>
</organism>